<name>A0A399DTX7_9DEIN</name>
<gene>
    <name evidence="1" type="ORF">Mcate_02197</name>
</gene>
<proteinExistence type="predicted"/>
<comment type="caution">
    <text evidence="1">The sequence shown here is derived from an EMBL/GenBank/DDBJ whole genome shotgun (WGS) entry which is preliminary data.</text>
</comment>
<sequence length="107" mass="11991">MDSRHALGAPQRHQGLLNVWNRLYKIGSFYLDLSLKRGPNGAFLVGQVIGAAQKPPALRVTLHAPSYSRSSFITERGNFRIQLPDKGDLELELTLDSETFWVRGLDV</sequence>
<evidence type="ECO:0000313" key="2">
    <source>
        <dbReference type="Proteomes" id="UP000266089"/>
    </source>
</evidence>
<dbReference type="Proteomes" id="UP000266089">
    <property type="component" value="Unassembled WGS sequence"/>
</dbReference>
<evidence type="ECO:0008006" key="3">
    <source>
        <dbReference type="Google" id="ProtNLM"/>
    </source>
</evidence>
<reference evidence="1 2" key="1">
    <citation type="submission" date="2018-08" db="EMBL/GenBank/DDBJ databases">
        <title>Meiothermus cateniformans JCM 15151 genome sequencing project.</title>
        <authorList>
            <person name="Da Costa M.S."/>
            <person name="Albuquerque L."/>
            <person name="Raposo P."/>
            <person name="Froufe H.J.C."/>
            <person name="Barroso C.S."/>
            <person name="Egas C."/>
        </authorList>
    </citation>
    <scope>NUCLEOTIDE SEQUENCE [LARGE SCALE GENOMIC DNA]</scope>
    <source>
        <strain evidence="1 2">JCM 15151</strain>
    </source>
</reference>
<accession>A0A399DTX7</accession>
<dbReference type="AlphaFoldDB" id="A0A399DTX7"/>
<protein>
    <recommendedName>
        <fullName evidence="3">Carboxypeptidase regulatory-like domain-containing protein</fullName>
    </recommendedName>
</protein>
<dbReference type="EMBL" id="QWKX01000065">
    <property type="protein sequence ID" value="RIH75506.1"/>
    <property type="molecule type" value="Genomic_DNA"/>
</dbReference>
<evidence type="ECO:0000313" key="1">
    <source>
        <dbReference type="EMBL" id="RIH75506.1"/>
    </source>
</evidence>
<organism evidence="1 2">
    <name type="scientific">Meiothermus taiwanensis</name>
    <dbReference type="NCBI Taxonomy" id="172827"/>
    <lineage>
        <taxon>Bacteria</taxon>
        <taxon>Thermotogati</taxon>
        <taxon>Deinococcota</taxon>
        <taxon>Deinococci</taxon>
        <taxon>Thermales</taxon>
        <taxon>Thermaceae</taxon>
        <taxon>Meiothermus</taxon>
    </lineage>
</organism>